<reference evidence="5" key="2">
    <citation type="submission" date="2002-03" db="EMBL/GenBank/DDBJ databases">
        <authorList>
            <consortium name="The Anopheles Genome Sequencing Consortium"/>
        </authorList>
    </citation>
    <scope>NUCLEOTIDE SEQUENCE</scope>
    <source>
        <strain evidence="5">PEST</strain>
    </source>
</reference>
<evidence type="ECO:0000256" key="4">
    <source>
        <dbReference type="SAM" id="MobiDB-lite"/>
    </source>
</evidence>
<dbReference type="InterPro" id="IPR055315">
    <property type="entry name" value="Cramped-like"/>
</dbReference>
<feature type="region of interest" description="Disordered" evidence="4">
    <location>
        <begin position="904"/>
        <end position="923"/>
    </location>
</feature>
<evidence type="ECO:0000313" key="5">
    <source>
        <dbReference type="EMBL" id="EAA04862.6"/>
    </source>
</evidence>
<feature type="region of interest" description="Disordered" evidence="4">
    <location>
        <begin position="531"/>
        <end position="574"/>
    </location>
</feature>
<dbReference type="InterPro" id="IPR009057">
    <property type="entry name" value="Homeodomain-like_sf"/>
</dbReference>
<dbReference type="PANTHER" id="PTHR21677">
    <property type="entry name" value="CRAMPED PROTEIN"/>
    <property type="match status" value="1"/>
</dbReference>
<accession>Q7PSY1</accession>
<proteinExistence type="predicted"/>
<reference evidence="5" key="4">
    <citation type="journal article" date="2007" name="Genome Biol.">
        <title>Update of the Anopheles gambiae PEST genome assembly.</title>
        <authorList>
            <person name="Sharakhova M.V."/>
            <person name="Hammond M.P."/>
            <person name="Lobo N.F."/>
            <person name="Krzywinski J."/>
            <person name="Unger M.F."/>
            <person name="Hillenmeyer M.E."/>
            <person name="Bruggner R.V."/>
            <person name="Birney E."/>
            <person name="Collins F.H."/>
        </authorList>
    </citation>
    <scope>NUCLEOTIDE SEQUENCE</scope>
    <source>
        <strain evidence="5">PEST</strain>
    </source>
</reference>
<feature type="region of interest" description="Disordered" evidence="4">
    <location>
        <begin position="684"/>
        <end position="703"/>
    </location>
</feature>
<feature type="region of interest" description="Disordered" evidence="4">
    <location>
        <begin position="201"/>
        <end position="228"/>
    </location>
</feature>
<gene>
    <name evidence="5" type="ORF">AgaP_AGAP001029</name>
</gene>
<dbReference type="GO" id="GO:0003677">
    <property type="term" value="F:DNA binding"/>
    <property type="evidence" value="ECO:0007669"/>
    <property type="project" value="UniProtKB-KW"/>
</dbReference>
<dbReference type="SUPFAM" id="SSF46689">
    <property type="entry name" value="Homeodomain-like"/>
    <property type="match status" value="1"/>
</dbReference>
<reference evidence="5" key="3">
    <citation type="journal article" date="2004" name="Trends Parasitol.">
        <title>The Anopheles gambiae genome: an update.</title>
        <authorList>
            <person name="Mongin E."/>
            <person name="Louis C."/>
            <person name="Holt R.A."/>
            <person name="Birney E."/>
            <person name="Collins F.H."/>
        </authorList>
    </citation>
    <scope>NUCLEOTIDE SEQUENCE</scope>
    <source>
        <strain evidence="5">PEST</strain>
    </source>
</reference>
<keyword evidence="2" id="KW-0238">DNA-binding</keyword>
<dbReference type="Gene3D" id="1.20.58.1880">
    <property type="match status" value="1"/>
</dbReference>
<keyword evidence="3" id="KW-0539">Nucleus</keyword>
<dbReference type="EMBL" id="AAAB01008811">
    <property type="protein sequence ID" value="EAA04862.6"/>
    <property type="molecule type" value="Genomic_DNA"/>
</dbReference>
<feature type="compositionally biased region" description="Polar residues" evidence="4">
    <location>
        <begin position="217"/>
        <end position="228"/>
    </location>
</feature>
<reference evidence="5" key="1">
    <citation type="journal article" date="2002" name="Science">
        <title>The genome sequence of the malaria mosquito Anopheles gambiae.</title>
        <authorList>
            <person name="Holt R.A."/>
            <person name="Subramanian G.M."/>
            <person name="Halpern A."/>
            <person name="Sutton G.G."/>
            <person name="Charlab R."/>
            <person name="Nusskern D.R."/>
            <person name="Wincker P."/>
            <person name="Clark A.G."/>
            <person name="Ribeiro J.M."/>
            <person name="Wides R."/>
            <person name="Salzberg S.L."/>
            <person name="Loftus B."/>
            <person name="Yandell M."/>
            <person name="Majoros W.H."/>
            <person name="Rusch D.B."/>
            <person name="Lai Z."/>
            <person name="Kraft C.L."/>
            <person name="Abril J.F."/>
            <person name="Anthouard V."/>
            <person name="Arensburger P."/>
            <person name="Atkinson P.W."/>
            <person name="Baden H."/>
            <person name="de Berardinis V."/>
            <person name="Baldwin D."/>
            <person name="Benes V."/>
            <person name="Biedler J."/>
            <person name="Blass C."/>
            <person name="Bolanos R."/>
            <person name="Boscus D."/>
            <person name="Barnstead M."/>
            <person name="Cai S."/>
            <person name="Center A."/>
            <person name="Chaturverdi K."/>
            <person name="Christophides G.K."/>
            <person name="Chrystal M.A."/>
            <person name="Clamp M."/>
            <person name="Cravchik A."/>
            <person name="Curwen V."/>
            <person name="Dana A."/>
            <person name="Delcher A."/>
            <person name="Dew I."/>
            <person name="Evans C.A."/>
            <person name="Flanigan M."/>
            <person name="Grundschober-Freimoser A."/>
            <person name="Friedli L."/>
            <person name="Gu Z."/>
            <person name="Guan P."/>
            <person name="Guigo R."/>
            <person name="Hillenmeyer M.E."/>
            <person name="Hladun S.L."/>
            <person name="Hogan J.R."/>
            <person name="Hong Y.S."/>
            <person name="Hoover J."/>
            <person name="Jaillon O."/>
            <person name="Ke Z."/>
            <person name="Kodira C."/>
            <person name="Kokoza E."/>
            <person name="Koutsos A."/>
            <person name="Letunic I."/>
            <person name="Levitsky A."/>
            <person name="Liang Y."/>
            <person name="Lin J.J."/>
            <person name="Lobo N.F."/>
            <person name="Lopez J.R."/>
            <person name="Malek J.A."/>
            <person name="McIntosh T.C."/>
            <person name="Meister S."/>
            <person name="Miller J."/>
            <person name="Mobarry C."/>
            <person name="Mongin E."/>
            <person name="Murphy S.D."/>
            <person name="O'Brochta D.A."/>
            <person name="Pfannkoch C."/>
            <person name="Qi R."/>
            <person name="Regier M.A."/>
            <person name="Remington K."/>
            <person name="Shao H."/>
            <person name="Sharakhova M.V."/>
            <person name="Sitter C.D."/>
            <person name="Shetty J."/>
            <person name="Smith T.J."/>
            <person name="Strong R."/>
            <person name="Sun J."/>
            <person name="Thomasova D."/>
            <person name="Ton L.Q."/>
            <person name="Topalis P."/>
            <person name="Tu Z."/>
            <person name="Unger M.F."/>
            <person name="Walenz B."/>
            <person name="Wang A."/>
            <person name="Wang J."/>
            <person name="Wang M."/>
            <person name="Wang X."/>
            <person name="Woodford K.J."/>
            <person name="Wortman J.R."/>
            <person name="Wu M."/>
            <person name="Yao A."/>
            <person name="Zdobnov E.M."/>
            <person name="Zhang H."/>
            <person name="Zhao Q."/>
            <person name="Zhao S."/>
            <person name="Zhu S.C."/>
            <person name="Zhimulev I."/>
            <person name="Coluzzi M."/>
            <person name="della Torre A."/>
            <person name="Roth C.W."/>
            <person name="Louis C."/>
            <person name="Kalush F."/>
            <person name="Mural R.J."/>
            <person name="Myers E.W."/>
            <person name="Adams M.D."/>
            <person name="Smith H.O."/>
            <person name="Broder S."/>
            <person name="Gardner M.J."/>
            <person name="Fraser C.M."/>
            <person name="Birney E."/>
            <person name="Bork P."/>
            <person name="Brey P.T."/>
            <person name="Venter J.C."/>
            <person name="Weissenbach J."/>
            <person name="Kafatos F.C."/>
            <person name="Collins F.H."/>
            <person name="Hoffman S.L."/>
        </authorList>
    </citation>
    <scope>NUCLEOTIDE SEQUENCE [LARGE SCALE GENOMIC DNA]</scope>
    <source>
        <strain evidence="5">PEST</strain>
    </source>
</reference>
<feature type="compositionally biased region" description="Basic and acidic residues" evidence="4">
    <location>
        <begin position="689"/>
        <end position="703"/>
    </location>
</feature>
<comment type="subcellular location">
    <subcellularLocation>
        <location evidence="1">Nucleus</location>
    </subcellularLocation>
</comment>
<organism evidence="5">
    <name type="scientific">Anopheles gambiae</name>
    <name type="common">African malaria mosquito</name>
    <dbReference type="NCBI Taxonomy" id="7165"/>
    <lineage>
        <taxon>Eukaryota</taxon>
        <taxon>Metazoa</taxon>
        <taxon>Ecdysozoa</taxon>
        <taxon>Arthropoda</taxon>
        <taxon>Hexapoda</taxon>
        <taxon>Insecta</taxon>
        <taxon>Pterygota</taxon>
        <taxon>Neoptera</taxon>
        <taxon>Endopterygota</taxon>
        <taxon>Diptera</taxon>
        <taxon>Nematocera</taxon>
        <taxon>Culicoidea</taxon>
        <taxon>Culicidae</taxon>
        <taxon>Anophelinae</taxon>
        <taxon>Anopheles</taxon>
    </lineage>
</organism>
<feature type="compositionally biased region" description="Basic and acidic residues" evidence="4">
    <location>
        <begin position="540"/>
        <end position="570"/>
    </location>
</feature>
<feature type="compositionally biased region" description="Basic and acidic residues" evidence="4">
    <location>
        <begin position="776"/>
        <end position="785"/>
    </location>
</feature>
<dbReference type="OMA" id="WSNHDKN"/>
<comment type="caution">
    <text evidence="5">The sequence shown here is derived from an EMBL/GenBank/DDBJ whole genome shotgun (WGS) entry which is preliminary data.</text>
</comment>
<dbReference type="VEuPathDB" id="VectorBase:AGAMI1_006645"/>
<evidence type="ECO:0000256" key="3">
    <source>
        <dbReference type="ARBA" id="ARBA00023242"/>
    </source>
</evidence>
<reference evidence="5" key="5">
    <citation type="submission" date="2011-05" db="EMBL/GenBank/DDBJ databases">
        <authorList>
            <consortium name="VectorBase"/>
        </authorList>
    </citation>
    <scope>NUCLEOTIDE SEQUENCE</scope>
    <source>
        <strain evidence="5">PEST</strain>
    </source>
</reference>
<dbReference type="eggNOG" id="KOG4468">
    <property type="taxonomic scope" value="Eukaryota"/>
</dbReference>
<dbReference type="AlphaFoldDB" id="Q7PSY1"/>
<dbReference type="GO" id="GO:0003682">
    <property type="term" value="F:chromatin binding"/>
    <property type="evidence" value="ECO:0007669"/>
    <property type="project" value="InterPro"/>
</dbReference>
<dbReference type="HOGENOM" id="CLU_311066_0_0_1"/>
<evidence type="ECO:0000256" key="2">
    <source>
        <dbReference type="ARBA" id="ARBA00023125"/>
    </source>
</evidence>
<sequence length="1092" mass="120712">MYASGSSNCFADISNFQELRFTAPATVQELDTVELNEAADSLAAHVSLHFSSPGTSPRSSSTNHTNANASINTSVAPASTINGYRVPVDDVVAVTCLLPDKAIAYELPKSPDDQQFERSYTPPAHDLGASDTGVGPPAKQAKGPIGRKQHGDARVCCFALPVAEELLGSVTTFYPSGDPENGQTLRTSARVKYKMRMDSIRSSTPPLAERKDPAKPLTSTLSKTPSQPKQMRVVWSNHDKNLFFEALNEYGKDFEAILNYLNTKKRRKDNGEQQVFKSKDVRNLYYQFNQKVMKYVHFSDEVRKEVQELYALINYGEMRRKVPFQNKKYFHKLKDLVYKGFTTVREKGKNIRIKTPPCRALRKLNQLEEWQEEIKLPAKVDVLLKPSSMEAWGRVQSLAQNPRVRITVTIQKRLSALLQLFQQKWRAQDVRLVDRLDEMKRLSGTVSSKIMRQRLQHEIQLFSQVEIGAAGAPLLRFVPAQNVVIHRPMISLTDFQSNTSICLNSYEQRIGVAVPGETLCTGEKLAGGCKERLPATGRRQRTDSSSEKVGNESKKLKYDDGGKEPGDEKPPYGLELLPQDGPAFAEHFKSPNASNESTEMKDFLGYDGGTLRAFRPLVSEEQMQRIRDGWTLGSVGDLTVGDLYIMFGTEMKVELEYDWVREETVQRAAPVVLGPEMKECLASQGLSSVEERDSPRELVDDSKPTCALADQESRDLELPPSAVDEELQEATVSVKEEVKETRGCPVDTISQRLKHLLFLASLANKDTKKRTANGAAERKPKRAEGDGGIISTQDDCLQFKHPMLPVRNPINHLVPDLHVPPRYKQSRWWRSRVNRQTLHPLLPNMVRVTPSATVTSASSSSSAAASPGSSQAATSHTASVVPAAPIVPVDADGVESSIPAEPLKQQEQHLQCGKLSQQPAPERTNVVTFDELTLPNDLTSYTHPTSSITPTPGRNCSSTVPPDGELNTPVKKLTGEVLPPDLSLSLFDLSLPSTSCSMMANLFPDLVPSGSGATPSGEALAPEAVIDEKMVAANLSELSLSGIFTGLEPFPSPVRPPIDPDVDMTMMSESTVDYIARFQDIAEKFRTEQHHP</sequence>
<feature type="region of interest" description="Disordered" evidence="4">
    <location>
        <begin position="936"/>
        <end position="967"/>
    </location>
</feature>
<dbReference type="InParanoid" id="Q7PSY1"/>
<dbReference type="PANTHER" id="PTHR21677:SF1">
    <property type="entry name" value="PROTEIN CRAMPED-LIKE"/>
    <property type="match status" value="1"/>
</dbReference>
<feature type="region of interest" description="Disordered" evidence="4">
    <location>
        <begin position="767"/>
        <end position="789"/>
    </location>
</feature>
<dbReference type="PhylomeDB" id="Q7PSY1"/>
<feature type="region of interest" description="Disordered" evidence="4">
    <location>
        <begin position="108"/>
        <end position="147"/>
    </location>
</feature>
<dbReference type="GO" id="GO:0005634">
    <property type="term" value="C:nucleus"/>
    <property type="evidence" value="ECO:0007669"/>
    <property type="project" value="UniProtKB-SubCell"/>
</dbReference>
<evidence type="ECO:0000256" key="1">
    <source>
        <dbReference type="ARBA" id="ARBA00004123"/>
    </source>
</evidence>
<dbReference type="FunCoup" id="Q7PSY1">
    <property type="interactions" value="626"/>
</dbReference>
<dbReference type="VEuPathDB" id="VectorBase:AGAP001029"/>
<dbReference type="PaxDb" id="7165-AGAP001029-PA"/>
<feature type="compositionally biased region" description="Low complexity" evidence="4">
    <location>
        <begin position="51"/>
        <end position="71"/>
    </location>
</feature>
<feature type="region of interest" description="Disordered" evidence="4">
    <location>
        <begin position="50"/>
        <end position="71"/>
    </location>
</feature>
<feature type="compositionally biased region" description="Polar residues" evidence="4">
    <location>
        <begin position="936"/>
        <end position="960"/>
    </location>
</feature>
<protein>
    <submittedName>
        <fullName evidence="5">AGAP001029-PA</fullName>
    </submittedName>
</protein>
<name>Q7PSY1_ANOGA</name>